<comment type="caution">
    <text evidence="2">The sequence shown here is derived from an EMBL/GenBank/DDBJ whole genome shotgun (WGS) entry which is preliminary data.</text>
</comment>
<gene>
    <name evidence="2" type="ORF">F3F73_08595</name>
</gene>
<evidence type="ECO:0000313" key="2">
    <source>
        <dbReference type="EMBL" id="KAA3766919.1"/>
    </source>
</evidence>
<protein>
    <submittedName>
        <fullName evidence="2">TolC family protein</fullName>
    </submittedName>
</protein>
<evidence type="ECO:0000313" key="3">
    <source>
        <dbReference type="Proteomes" id="UP000422221"/>
    </source>
</evidence>
<sequence>MMKQFCYLPFICLLILCAIPLTISAQEVHDGSEFTTTDYKNLVLPPLDLLFENAKKGPIYEAAYVKEQIERKILAKEKRAFLSFFSLRGSYQYGMFGNESTFTDIAIAPYLTYTTQAQKGYTIGGGVNIPLDGLFDLGSRIKRQKLTLRNAELEKEIKFDEVKREIIEYYATANSQLSVLKLRAETLELATLQYEIAEKDFINGTIDSGALSVEKQRQSVALEAYEKSKFEVTKSLLILEVITRTPILRK</sequence>
<dbReference type="SUPFAM" id="SSF56954">
    <property type="entry name" value="Outer membrane efflux proteins (OEP)"/>
    <property type="match status" value="1"/>
</dbReference>
<dbReference type="GO" id="GO:0015562">
    <property type="term" value="F:efflux transmembrane transporter activity"/>
    <property type="evidence" value="ECO:0007669"/>
    <property type="project" value="InterPro"/>
</dbReference>
<name>A0A7J4XKK9_9BACE</name>
<feature type="chain" id="PRO_5029577949" evidence="1">
    <location>
        <begin position="26"/>
        <end position="250"/>
    </location>
</feature>
<reference evidence="2 3" key="1">
    <citation type="journal article" date="2019" name="Nat. Med.">
        <title>A library of human gut bacterial isolates paired with longitudinal multiomics data enables mechanistic microbiome research.</title>
        <authorList>
            <person name="Poyet M."/>
            <person name="Groussin M."/>
            <person name="Gibbons S.M."/>
            <person name="Avila-Pacheco J."/>
            <person name="Jiang X."/>
            <person name="Kearney S.M."/>
            <person name="Perrotta A.R."/>
            <person name="Berdy B."/>
            <person name="Zhao S."/>
            <person name="Lieberman T.D."/>
            <person name="Swanson P.K."/>
            <person name="Smith M."/>
            <person name="Roesemann S."/>
            <person name="Alexander J.E."/>
            <person name="Rich S.A."/>
            <person name="Livny J."/>
            <person name="Vlamakis H."/>
            <person name="Clish C."/>
            <person name="Bullock K."/>
            <person name="Deik A."/>
            <person name="Scott J."/>
            <person name="Pierce K.A."/>
            <person name="Xavier R.J."/>
            <person name="Alm E.J."/>
        </authorList>
    </citation>
    <scope>NUCLEOTIDE SEQUENCE [LARGE SCALE GENOMIC DNA]</scope>
    <source>
        <strain evidence="2 3">BIOML-A10</strain>
    </source>
</reference>
<evidence type="ECO:0000256" key="1">
    <source>
        <dbReference type="SAM" id="SignalP"/>
    </source>
</evidence>
<dbReference type="AlphaFoldDB" id="A0A7J4XKK9"/>
<dbReference type="Gene3D" id="1.20.1600.10">
    <property type="entry name" value="Outer membrane efflux proteins (OEP)"/>
    <property type="match status" value="1"/>
</dbReference>
<keyword evidence="1" id="KW-0732">Signal</keyword>
<organism evidence="2 3">
    <name type="scientific">Bacteroides salyersiae</name>
    <dbReference type="NCBI Taxonomy" id="291644"/>
    <lineage>
        <taxon>Bacteria</taxon>
        <taxon>Pseudomonadati</taxon>
        <taxon>Bacteroidota</taxon>
        <taxon>Bacteroidia</taxon>
        <taxon>Bacteroidales</taxon>
        <taxon>Bacteroidaceae</taxon>
        <taxon>Bacteroides</taxon>
    </lineage>
</organism>
<dbReference type="Proteomes" id="UP000422221">
    <property type="component" value="Unassembled WGS sequence"/>
</dbReference>
<proteinExistence type="predicted"/>
<feature type="signal peptide" evidence="1">
    <location>
        <begin position="1"/>
        <end position="25"/>
    </location>
</feature>
<accession>A0A7J4XKK9</accession>
<dbReference type="EMBL" id="VWMK01000006">
    <property type="protein sequence ID" value="KAA3766919.1"/>
    <property type="molecule type" value="Genomic_DNA"/>
</dbReference>